<feature type="region of interest" description="Disordered" evidence="2">
    <location>
        <begin position="20"/>
        <end position="85"/>
    </location>
</feature>
<protein>
    <submittedName>
        <fullName evidence="3">AAEL012031-PA</fullName>
    </submittedName>
</protein>
<dbReference type="HOGENOM" id="CLU_304680_0_0_1"/>
<dbReference type="EMBL" id="CH477831">
    <property type="protein sequence ID" value="EAT35837.1"/>
    <property type="molecule type" value="Genomic_DNA"/>
</dbReference>
<feature type="coiled-coil region" evidence="1">
    <location>
        <begin position="605"/>
        <end position="653"/>
    </location>
</feature>
<feature type="compositionally biased region" description="Acidic residues" evidence="2">
    <location>
        <begin position="50"/>
        <end position="62"/>
    </location>
</feature>
<feature type="coiled-coil region" evidence="1">
    <location>
        <begin position="245"/>
        <end position="356"/>
    </location>
</feature>
<name>A0A1S4FV18_AEDAE</name>
<feature type="coiled-coil region" evidence="1">
    <location>
        <begin position="895"/>
        <end position="950"/>
    </location>
</feature>
<feature type="coiled-coil region" evidence="1">
    <location>
        <begin position="138"/>
        <end position="214"/>
    </location>
</feature>
<keyword evidence="1" id="KW-0175">Coiled coil</keyword>
<proteinExistence type="predicted"/>
<feature type="compositionally biased region" description="Low complexity" evidence="2">
    <location>
        <begin position="745"/>
        <end position="767"/>
    </location>
</feature>
<organism evidence="3 4">
    <name type="scientific">Aedes aegypti</name>
    <name type="common">Yellowfever mosquito</name>
    <name type="synonym">Culex aegypti</name>
    <dbReference type="NCBI Taxonomy" id="7159"/>
    <lineage>
        <taxon>Eukaryota</taxon>
        <taxon>Metazoa</taxon>
        <taxon>Ecdysozoa</taxon>
        <taxon>Arthropoda</taxon>
        <taxon>Hexapoda</taxon>
        <taxon>Insecta</taxon>
        <taxon>Pterygota</taxon>
        <taxon>Neoptera</taxon>
        <taxon>Endopterygota</taxon>
        <taxon>Diptera</taxon>
        <taxon>Nematocera</taxon>
        <taxon>Culicoidea</taxon>
        <taxon>Culicidae</taxon>
        <taxon>Culicinae</taxon>
        <taxon>Aedini</taxon>
        <taxon>Aedes</taxon>
        <taxon>Stegomyia</taxon>
    </lineage>
</organism>
<feature type="coiled-coil region" evidence="1">
    <location>
        <begin position="684"/>
        <end position="718"/>
    </location>
</feature>
<feature type="region of interest" description="Disordered" evidence="2">
    <location>
        <begin position="744"/>
        <end position="806"/>
    </location>
</feature>
<reference evidence="3" key="1">
    <citation type="submission" date="2005-10" db="EMBL/GenBank/DDBJ databases">
        <authorList>
            <person name="Loftus B.J."/>
            <person name="Nene V.M."/>
            <person name="Hannick L.I."/>
            <person name="Bidwell S."/>
            <person name="Haas B."/>
            <person name="Amedeo P."/>
            <person name="Orvis J."/>
            <person name="Wortman J.R."/>
            <person name="White O.R."/>
            <person name="Salzberg S."/>
            <person name="Shumway M."/>
            <person name="Koo H."/>
            <person name="Zhao Y."/>
            <person name="Holmes M."/>
            <person name="Miller J."/>
            <person name="Schatz M."/>
            <person name="Pop M."/>
            <person name="Pai G."/>
            <person name="Utterback T."/>
            <person name="Rogers Y.-H."/>
            <person name="Kravitz S."/>
            <person name="Fraser C.M."/>
        </authorList>
    </citation>
    <scope>NUCLEOTIDE SEQUENCE</scope>
    <source>
        <strain evidence="3">Liverpool</strain>
    </source>
</reference>
<feature type="compositionally biased region" description="Basic and acidic residues" evidence="2">
    <location>
        <begin position="35"/>
        <end position="49"/>
    </location>
</feature>
<feature type="compositionally biased region" description="Basic and acidic residues" evidence="2">
    <location>
        <begin position="788"/>
        <end position="806"/>
    </location>
</feature>
<dbReference type="CTD" id="435"/>
<gene>
    <name evidence="3" type="ORF">AaeL_AAEL012031</name>
</gene>
<dbReference type="OrthoDB" id="25391at2759"/>
<evidence type="ECO:0000313" key="3">
    <source>
        <dbReference type="EMBL" id="EAT35837.1"/>
    </source>
</evidence>
<reference evidence="3" key="3">
    <citation type="submission" date="2012-09" db="EMBL/GenBank/DDBJ databases">
        <authorList>
            <consortium name="VectorBase"/>
        </authorList>
    </citation>
    <scope>NUCLEOTIDE SEQUENCE</scope>
    <source>
        <strain evidence="3">Liverpool</strain>
    </source>
</reference>
<dbReference type="Proteomes" id="UP000682892">
    <property type="component" value="Unassembled WGS sequence"/>
</dbReference>
<evidence type="ECO:0000256" key="2">
    <source>
        <dbReference type="SAM" id="MobiDB-lite"/>
    </source>
</evidence>
<feature type="coiled-coil region" evidence="1">
    <location>
        <begin position="824"/>
        <end position="862"/>
    </location>
</feature>
<dbReference type="KEGG" id="aag:5575720"/>
<dbReference type="OMA" id="MNTPGMS"/>
<reference evidence="3" key="2">
    <citation type="journal article" date="2007" name="Science">
        <title>Genome sequence of Aedes aegypti, a major arbovirus vector.</title>
        <authorList>
            <person name="Nene V."/>
            <person name="Wortman J.R."/>
            <person name="Lawson D."/>
            <person name="Haas B."/>
            <person name="Kodira C."/>
            <person name="Tu Z.J."/>
            <person name="Loftus B."/>
            <person name="Xi Z."/>
            <person name="Megy K."/>
            <person name="Grabherr M."/>
            <person name="Ren Q."/>
            <person name="Zdobnov E.M."/>
            <person name="Lobo N.F."/>
            <person name="Campbell K.S."/>
            <person name="Brown S.E."/>
            <person name="Bonaldo M.F."/>
            <person name="Zhu J."/>
            <person name="Sinkins S.P."/>
            <person name="Hogenkamp D.G."/>
            <person name="Amedeo P."/>
            <person name="Arensburger P."/>
            <person name="Atkinson P.W."/>
            <person name="Bidwell S."/>
            <person name="Biedler J."/>
            <person name="Birney E."/>
            <person name="Bruggner R.V."/>
            <person name="Costas J."/>
            <person name="Coy M.R."/>
            <person name="Crabtree J."/>
            <person name="Crawford M."/>
            <person name="Debruyn B."/>
            <person name="Decaprio D."/>
            <person name="Eiglmeier K."/>
            <person name="Eisenstadt E."/>
            <person name="El-Dorry H."/>
            <person name="Gelbart W.M."/>
            <person name="Gomes S.L."/>
            <person name="Hammond M."/>
            <person name="Hannick L.I."/>
            <person name="Hogan J.R."/>
            <person name="Holmes M.H."/>
            <person name="Jaffe D."/>
            <person name="Johnston J.S."/>
            <person name="Kennedy R.C."/>
            <person name="Koo H."/>
            <person name="Kravitz S."/>
            <person name="Kriventseva E.V."/>
            <person name="Kulp D."/>
            <person name="Labutti K."/>
            <person name="Lee E."/>
            <person name="Li S."/>
            <person name="Lovin D.D."/>
            <person name="Mao C."/>
            <person name="Mauceli E."/>
            <person name="Menck C.F."/>
            <person name="Miller J.R."/>
            <person name="Montgomery P."/>
            <person name="Mori A."/>
            <person name="Nascimento A.L."/>
            <person name="Naveira H.F."/>
            <person name="Nusbaum C."/>
            <person name="O'leary S."/>
            <person name="Orvis J."/>
            <person name="Pertea M."/>
            <person name="Quesneville H."/>
            <person name="Reidenbach K.R."/>
            <person name="Rogers Y.H."/>
            <person name="Roth C.W."/>
            <person name="Schneider J.R."/>
            <person name="Schatz M."/>
            <person name="Shumway M."/>
            <person name="Stanke M."/>
            <person name="Stinson E.O."/>
            <person name="Tubio J.M."/>
            <person name="Vanzee J.P."/>
            <person name="Verjovski-Almeida S."/>
            <person name="Werner D."/>
            <person name="White O."/>
            <person name="Wyder S."/>
            <person name="Zeng Q."/>
            <person name="Zhao Q."/>
            <person name="Zhao Y."/>
            <person name="Hill C.A."/>
            <person name="Raikhel A.S."/>
            <person name="Soares M.B."/>
            <person name="Knudson D.L."/>
            <person name="Lee N.H."/>
            <person name="Galagan J."/>
            <person name="Salzberg S.L."/>
            <person name="Paulsen I.T."/>
            <person name="Dimopoulos G."/>
            <person name="Collins F.H."/>
            <person name="Birren B."/>
            <person name="Fraser-Liggett C.M."/>
            <person name="Severson D.W."/>
        </authorList>
    </citation>
    <scope>NUCLEOTIDE SEQUENCE [LARGE SCALE GENOMIC DNA]</scope>
    <source>
        <strain evidence="3">Liverpool</strain>
    </source>
</reference>
<accession>A0A1S4FV18</accession>
<feature type="coiled-coil region" evidence="1">
    <location>
        <begin position="428"/>
        <end position="578"/>
    </location>
</feature>
<dbReference type="AlphaFoldDB" id="A0A1S4FV18"/>
<evidence type="ECO:0000256" key="1">
    <source>
        <dbReference type="SAM" id="Coils"/>
    </source>
</evidence>
<sequence>MNDNPGVTLFNEHAGSIQVNNTSALHRAEEEEALEDHRRREQELAKEMENAFDDLIDDDQNDDTLNSLNYLSNHSEQSTPPPPLPISNRVLEGVALKNGVGPSHGEGGDGHHVSHWKQMFESKQREFEHVTRLMHDKSKEFERQANELKKRLMLAEGERDRANMTRTQTHDILVESKTKISEQEDMISKLKDKIKSLEETNLKLEADLEHKKTMLQDTLHKYHMVEQSMGMKADRHTDHLLKQAEEKHNAKVTMMQQQIENLRAELDDRVQEVRRWEVRYKELQSMRDALLVEKTETIQRLQDSLEDSQRQCENLMAKTMSVTNFSQDNLRLKTKVNALEQQTQDMQRTINTLTHRLETTNAELELMDSVLCSSDEQGGSPGKDPTCTFAASRKNLIGSTPINPNLNRNTEDRVAKLKQELLLCMNGQKEKREAIKRLESELAAKEQEVQQLKKDESQALVQMNQYKEEAFRVNSKCKLLEAELDKLCKKDQNSSKHGRRSSFDRQEALEDKIFALKQEKVELEEKFDRLEHENQQLQERMRKMVSDSQSLDTVKLELEKQKFLLKDSQNECERLKNLYIEISGSKDTLNRELTTLRSQDSAKEILVLREKVASLERALQLAELKSSELAKLLEKEKIEHEKLLRDLQEKHDSSRESKDVKQSSNSCVRCIDNLTELSKIEIQNLQLQNTCASHLKDINELKNALKEARATISTLHEKLDLKAERDHLIDELKEKAIQFEQFMRSKNTSHSTSSSSGNSSTKDSATSPQPLEKQQRQSRDQSVNTSSEYHEMNEAESRKAAREQEHRIREEMARAFAAEIKVIEEKFKEQFTKFEQNITELKKELHDRINELLLRNKEIEVLKYAIVTEREKMSEILAKKDEDARRLFDKQAEVMKKYKSELENTHRKVQFLEGELQEKRELIQAERESMEKLIKQVTEERKLFKEHENELIEKFKEMETEYNKSLEMITEKYNSVKKTALNYKKYAEDKEQHMMKEYDRIKDGYNAALLKVQNRMKEALESKDRSMKEQISKVESEYQSKLKLLKSST</sequence>
<evidence type="ECO:0000313" key="4">
    <source>
        <dbReference type="Proteomes" id="UP000682892"/>
    </source>
</evidence>